<dbReference type="InterPro" id="IPR015813">
    <property type="entry name" value="Pyrv/PenolPyrv_kinase-like_dom"/>
</dbReference>
<dbReference type="InterPro" id="IPR039480">
    <property type="entry name" value="C-C_Bond_Lyase-like"/>
</dbReference>
<dbReference type="Pfam" id="PF15617">
    <property type="entry name" value="C-C_Bond_Lyase"/>
    <property type="match status" value="1"/>
</dbReference>
<dbReference type="PANTHER" id="PTHR32308">
    <property type="entry name" value="LYASE BETA SUBUNIT, PUTATIVE (AFU_ORTHOLOGUE AFUA_4G13030)-RELATED"/>
    <property type="match status" value="1"/>
</dbReference>
<accession>A0AAU8JUF8</accession>
<dbReference type="KEGG" id="kcm:ABWK59_11205"/>
<evidence type="ECO:0000256" key="2">
    <source>
        <dbReference type="ARBA" id="ARBA00022723"/>
    </source>
</evidence>
<sequence length="395" mass="43668">MRHFGQLADDVRDRLFLEQPAVIDRDGDAAVLSTALGATLYSPATRATLREDIRKQAERGVVSMVLCLEDAIADHEVPAAEENLVRQLRELAAERRGEDPGAEPPLLFVRVRTPDQVTDLAERLDGALDLLTGFVFPKFTEESGGPFLEALTEAEAVSGRRLFAMPVLESPELAHLESRREQLFGISRLLEKYRERILAVRLGVTDLCSAYGLRRSPDLTAYDVALVAGVIGDVVNVLGRADGSGFTVTGPVWEYFPVQERMFKPQLRRTPFVEAHPPAEGLRQRIIEHDLDGLIREIELDRANGLLGKTCIHPSHVPAVHALSVVTHEEYSDALDILRQSEGGGGVLRSAYTNKMNEAKPHRAWAERVLLRARVFGVAREDVSFAELLGACLCQ</sequence>
<keyword evidence="2" id="KW-0479">Metal-binding</keyword>
<dbReference type="PANTHER" id="PTHR32308:SF10">
    <property type="entry name" value="CITRATE LYASE SUBUNIT BETA"/>
    <property type="match status" value="1"/>
</dbReference>
<protein>
    <submittedName>
        <fullName evidence="4">HpcH/HpaI aldolase/citrate lyase family protein</fullName>
    </submittedName>
</protein>
<evidence type="ECO:0000256" key="1">
    <source>
        <dbReference type="ARBA" id="ARBA00001946"/>
    </source>
</evidence>
<gene>
    <name evidence="4" type="ORF">ABWK59_11205</name>
</gene>
<keyword evidence="4" id="KW-0456">Lyase</keyword>
<dbReference type="GO" id="GO:0006107">
    <property type="term" value="P:oxaloacetate metabolic process"/>
    <property type="evidence" value="ECO:0007669"/>
    <property type="project" value="TreeGrafter"/>
</dbReference>
<evidence type="ECO:0000313" key="4">
    <source>
        <dbReference type="EMBL" id="XCM79456.1"/>
    </source>
</evidence>
<dbReference type="SUPFAM" id="SSF51621">
    <property type="entry name" value="Phosphoenolpyruvate/pyruvate domain"/>
    <property type="match status" value="1"/>
</dbReference>
<keyword evidence="3" id="KW-0460">Magnesium</keyword>
<dbReference type="AlphaFoldDB" id="A0AAU8JUF8"/>
<dbReference type="InterPro" id="IPR040442">
    <property type="entry name" value="Pyrv_kinase-like_dom_sf"/>
</dbReference>
<dbReference type="GO" id="GO:0016829">
    <property type="term" value="F:lyase activity"/>
    <property type="evidence" value="ECO:0007669"/>
    <property type="project" value="UniProtKB-KW"/>
</dbReference>
<dbReference type="Gene3D" id="3.20.20.60">
    <property type="entry name" value="Phosphoenolpyruvate-binding domains"/>
    <property type="match status" value="2"/>
</dbReference>
<name>A0AAU8JUF8_9ACTN</name>
<organism evidence="4">
    <name type="scientific">Kitasatospora camelliae</name>
    <dbReference type="NCBI Taxonomy" id="3156397"/>
    <lineage>
        <taxon>Bacteria</taxon>
        <taxon>Bacillati</taxon>
        <taxon>Actinomycetota</taxon>
        <taxon>Actinomycetes</taxon>
        <taxon>Kitasatosporales</taxon>
        <taxon>Streptomycetaceae</taxon>
        <taxon>Kitasatospora</taxon>
    </lineage>
</organism>
<dbReference type="EMBL" id="CP159872">
    <property type="protein sequence ID" value="XCM79456.1"/>
    <property type="molecule type" value="Genomic_DNA"/>
</dbReference>
<comment type="cofactor">
    <cofactor evidence="1">
        <name>Mg(2+)</name>
        <dbReference type="ChEBI" id="CHEBI:18420"/>
    </cofactor>
</comment>
<evidence type="ECO:0000256" key="3">
    <source>
        <dbReference type="ARBA" id="ARBA00022842"/>
    </source>
</evidence>
<dbReference type="GO" id="GO:0000287">
    <property type="term" value="F:magnesium ion binding"/>
    <property type="evidence" value="ECO:0007669"/>
    <property type="project" value="TreeGrafter"/>
</dbReference>
<dbReference type="RefSeq" id="WP_354640119.1">
    <property type="nucleotide sequence ID" value="NZ_CP159872.1"/>
</dbReference>
<proteinExistence type="predicted"/>
<reference evidence="4" key="1">
    <citation type="submission" date="2024-06" db="EMBL/GenBank/DDBJ databases">
        <title>The genome sequences of Kitasatospora sp. strain HUAS MG31.</title>
        <authorList>
            <person name="Mo P."/>
        </authorList>
    </citation>
    <scope>NUCLEOTIDE SEQUENCE</scope>
    <source>
        <strain evidence="4">HUAS MG31</strain>
    </source>
</reference>